<keyword evidence="6" id="KW-0965">Cell junction</keyword>
<dbReference type="InterPro" id="IPR052300">
    <property type="entry name" value="Adhesion_Centrosome_assoc"/>
</dbReference>
<evidence type="ECO:0000256" key="6">
    <source>
        <dbReference type="ARBA" id="ARBA00022949"/>
    </source>
</evidence>
<evidence type="ECO:0000256" key="1">
    <source>
        <dbReference type="ARBA" id="ARBA00004282"/>
    </source>
</evidence>
<dbReference type="GO" id="GO:0036064">
    <property type="term" value="C:ciliary basal body"/>
    <property type="evidence" value="ECO:0007669"/>
    <property type="project" value="TreeGrafter"/>
</dbReference>
<proteinExistence type="inferred from homology"/>
<evidence type="ECO:0000256" key="3">
    <source>
        <dbReference type="ARBA" id="ARBA00009291"/>
    </source>
</evidence>
<accession>A0AAN9W098</accession>
<sequence length="307" mass="35644">MSDKSNKFINESCSLENILTSIGDLFEELELYGVPSLPDIKETDSLCLKETTVLLKSLVNASYHMLYRHRKVLREFEELEMKRMRDMDDNRALKSTVERLKRDISDKDRALLKKEEEGNRLMEKCTKTQQELKVQSDEARQLKCQIKYIEKKNTHDIRKKEQEINKLQIQLEQAAGSRSASKSRQLATSKEIKASKMPAETEETYQQIICKFEANNKDLMLENEVLNRAFHKLNNDLALLVSDFGSILVLLPEENKDVEKTAEKQIDVQEELIKNTQDLSLEECIASSNNHVVLLNTYVDNLKQRFI</sequence>
<comment type="caution">
    <text evidence="11">The sequence shown here is derived from an EMBL/GenBank/DDBJ whole genome shotgun (WGS) entry which is preliminary data.</text>
</comment>
<name>A0AAN9W098_9ORTH</name>
<organism evidence="11 12">
    <name type="scientific">Gryllus longicercus</name>
    <dbReference type="NCBI Taxonomy" id="2509291"/>
    <lineage>
        <taxon>Eukaryota</taxon>
        <taxon>Metazoa</taxon>
        <taxon>Ecdysozoa</taxon>
        <taxon>Arthropoda</taxon>
        <taxon>Hexapoda</taxon>
        <taxon>Insecta</taxon>
        <taxon>Pterygota</taxon>
        <taxon>Neoptera</taxon>
        <taxon>Polyneoptera</taxon>
        <taxon>Orthoptera</taxon>
        <taxon>Ensifera</taxon>
        <taxon>Gryllidea</taxon>
        <taxon>Grylloidea</taxon>
        <taxon>Gryllidae</taxon>
        <taxon>Gryllinae</taxon>
        <taxon>Gryllus</taxon>
    </lineage>
</organism>
<feature type="region of interest" description="Disordered" evidence="10">
    <location>
        <begin position="175"/>
        <end position="198"/>
    </location>
</feature>
<feature type="coiled-coil region" evidence="9">
    <location>
        <begin position="216"/>
        <end position="279"/>
    </location>
</feature>
<keyword evidence="8" id="KW-0206">Cytoskeleton</keyword>
<keyword evidence="5" id="KW-0130">Cell adhesion</keyword>
<keyword evidence="12" id="KW-1185">Reference proteome</keyword>
<evidence type="ECO:0000256" key="7">
    <source>
        <dbReference type="ARBA" id="ARBA00023054"/>
    </source>
</evidence>
<dbReference type="GO" id="GO:0007155">
    <property type="term" value="P:cell adhesion"/>
    <property type="evidence" value="ECO:0007669"/>
    <property type="project" value="UniProtKB-KW"/>
</dbReference>
<dbReference type="GO" id="GO:0035735">
    <property type="term" value="P:intraciliary transport involved in cilium assembly"/>
    <property type="evidence" value="ECO:0007669"/>
    <property type="project" value="TreeGrafter"/>
</dbReference>
<evidence type="ECO:0000256" key="9">
    <source>
        <dbReference type="SAM" id="Coils"/>
    </source>
</evidence>
<evidence type="ECO:0000256" key="10">
    <source>
        <dbReference type="SAM" id="MobiDB-lite"/>
    </source>
</evidence>
<evidence type="ECO:0000256" key="4">
    <source>
        <dbReference type="ARBA" id="ARBA00022490"/>
    </source>
</evidence>
<keyword evidence="4" id="KW-0963">Cytoplasm</keyword>
<dbReference type="PANTHER" id="PTHR46507">
    <property type="entry name" value="AFADIN- AND ALPHA-ACTININ-BINDING PROTEIN"/>
    <property type="match status" value="1"/>
</dbReference>
<evidence type="ECO:0000313" key="11">
    <source>
        <dbReference type="EMBL" id="KAK7872036.1"/>
    </source>
</evidence>
<evidence type="ECO:0000256" key="5">
    <source>
        <dbReference type="ARBA" id="ARBA00022889"/>
    </source>
</evidence>
<feature type="compositionally biased region" description="Polar residues" evidence="10">
    <location>
        <begin position="175"/>
        <end position="188"/>
    </location>
</feature>
<protein>
    <recommendedName>
        <fullName evidence="13">Afadin-and alpha-actinin-binding protein</fullName>
    </recommendedName>
</protein>
<dbReference type="GO" id="GO:0034451">
    <property type="term" value="C:centriolar satellite"/>
    <property type="evidence" value="ECO:0007669"/>
    <property type="project" value="TreeGrafter"/>
</dbReference>
<dbReference type="EMBL" id="JAZDUA010000030">
    <property type="protein sequence ID" value="KAK7872036.1"/>
    <property type="molecule type" value="Genomic_DNA"/>
</dbReference>
<comment type="similarity">
    <text evidence="3">Belongs to the ADIP family.</text>
</comment>
<keyword evidence="7 9" id="KW-0175">Coiled coil</keyword>
<reference evidence="11 12" key="1">
    <citation type="submission" date="2024-03" db="EMBL/GenBank/DDBJ databases">
        <title>The genome assembly and annotation of the cricket Gryllus longicercus Weissman &amp; Gray.</title>
        <authorList>
            <person name="Szrajer S."/>
            <person name="Gray D."/>
            <person name="Ylla G."/>
        </authorList>
    </citation>
    <scope>NUCLEOTIDE SEQUENCE [LARGE SCALE GENOMIC DNA]</scope>
    <source>
        <strain evidence="11">DAG 2021-001</strain>
        <tissue evidence="11">Whole body minus gut</tissue>
    </source>
</reference>
<dbReference type="AlphaFoldDB" id="A0AAN9W098"/>
<dbReference type="Proteomes" id="UP001378592">
    <property type="component" value="Unassembled WGS sequence"/>
</dbReference>
<comment type="subcellular location">
    <subcellularLocation>
        <location evidence="1">Cell junction</location>
    </subcellularLocation>
    <subcellularLocation>
        <location evidence="2">Cytoplasm</location>
        <location evidence="2">Cytoskeleton</location>
        <location evidence="2">Microtubule organizing center</location>
        <location evidence="2">Centrosome</location>
    </subcellularLocation>
</comment>
<dbReference type="GO" id="GO:0070161">
    <property type="term" value="C:anchoring junction"/>
    <property type="evidence" value="ECO:0007669"/>
    <property type="project" value="UniProtKB-SubCell"/>
</dbReference>
<dbReference type="InterPro" id="IPR021622">
    <property type="entry name" value="Afadin/alpha-actinin-bd"/>
</dbReference>
<gene>
    <name evidence="11" type="ORF">R5R35_004547</name>
</gene>
<dbReference type="PANTHER" id="PTHR46507:SF4">
    <property type="entry name" value="SSX FAMILY MEMBER 2 INTERACTING PROTEIN"/>
    <property type="match status" value="1"/>
</dbReference>
<evidence type="ECO:0000256" key="8">
    <source>
        <dbReference type="ARBA" id="ARBA00023212"/>
    </source>
</evidence>
<dbReference type="Pfam" id="PF11559">
    <property type="entry name" value="ADIP"/>
    <property type="match status" value="1"/>
</dbReference>
<evidence type="ECO:0000313" key="12">
    <source>
        <dbReference type="Proteomes" id="UP001378592"/>
    </source>
</evidence>
<evidence type="ECO:0000256" key="2">
    <source>
        <dbReference type="ARBA" id="ARBA00004300"/>
    </source>
</evidence>
<evidence type="ECO:0008006" key="13">
    <source>
        <dbReference type="Google" id="ProtNLM"/>
    </source>
</evidence>